<organism evidence="2 3">
    <name type="scientific">Acrobeloides nanus</name>
    <dbReference type="NCBI Taxonomy" id="290746"/>
    <lineage>
        <taxon>Eukaryota</taxon>
        <taxon>Metazoa</taxon>
        <taxon>Ecdysozoa</taxon>
        <taxon>Nematoda</taxon>
        <taxon>Chromadorea</taxon>
        <taxon>Rhabditida</taxon>
        <taxon>Tylenchina</taxon>
        <taxon>Cephalobomorpha</taxon>
        <taxon>Cephaloboidea</taxon>
        <taxon>Cephalobidae</taxon>
        <taxon>Acrobeloides</taxon>
    </lineage>
</organism>
<keyword evidence="2" id="KW-1185">Reference proteome</keyword>
<dbReference type="InterPro" id="IPR005331">
    <property type="entry name" value="Sulfotransferase"/>
</dbReference>
<dbReference type="AlphaFoldDB" id="A0A914C4P1"/>
<dbReference type="GO" id="GO:0016020">
    <property type="term" value="C:membrane"/>
    <property type="evidence" value="ECO:0007669"/>
    <property type="project" value="InterPro"/>
</dbReference>
<dbReference type="Proteomes" id="UP000887540">
    <property type="component" value="Unplaced"/>
</dbReference>
<feature type="chain" id="PRO_5037204747" evidence="1">
    <location>
        <begin position="19"/>
        <end position="280"/>
    </location>
</feature>
<keyword evidence="1" id="KW-0732">Signal</keyword>
<sequence length="280" mass="32999">MILALIVVSFLVFQRNHPNISQPKAKSITSSICIGNDRKNCLAPFKRFDSKYRISRKYKLLSCVIEKNMSTILAAIICFLFDEEAFQQANRSITTDLYEERFCKNKNEYFTAQQIVKDTKISLGDWTMFTVARDPIDRFLSGYVNKCILETKRNRYPNKCYGCGKNLSCFVDKQFERAQKYVTGKIRQWSYEDIHFYPQNWHCEFHTNIHHYHIVQYATDTSERYEKMLQELANILEISGVNRNTVEKITKEIRESRTAHATFNSPQRAQQQTTLNLLRH</sequence>
<dbReference type="Pfam" id="PF03567">
    <property type="entry name" value="Sulfotransfer_2"/>
    <property type="match status" value="1"/>
</dbReference>
<evidence type="ECO:0000313" key="2">
    <source>
        <dbReference type="Proteomes" id="UP000887540"/>
    </source>
</evidence>
<accession>A0A914C4P1</accession>
<dbReference type="GO" id="GO:1902884">
    <property type="term" value="P:positive regulation of response to oxidative stress"/>
    <property type="evidence" value="ECO:0007669"/>
    <property type="project" value="InterPro"/>
</dbReference>
<dbReference type="GO" id="GO:0050650">
    <property type="term" value="P:chondroitin sulfate proteoglycan biosynthetic process"/>
    <property type="evidence" value="ECO:0007669"/>
    <property type="project" value="InterPro"/>
</dbReference>
<proteinExistence type="predicted"/>
<name>A0A914C4P1_9BILA</name>
<dbReference type="GO" id="GO:0047756">
    <property type="term" value="F:chondroitin 4-sulfotransferase activity"/>
    <property type="evidence" value="ECO:0007669"/>
    <property type="project" value="InterPro"/>
</dbReference>
<evidence type="ECO:0000256" key="1">
    <source>
        <dbReference type="SAM" id="SignalP"/>
    </source>
</evidence>
<dbReference type="WBParaSite" id="ACRNAN_Path_283.g1073.t1">
    <property type="protein sequence ID" value="ACRNAN_Path_283.g1073.t1"/>
    <property type="gene ID" value="ACRNAN_Path_283.g1073"/>
</dbReference>
<dbReference type="PANTHER" id="PTHR22900">
    <property type="entry name" value="PROTEIN CBG14245-RELATED"/>
    <property type="match status" value="1"/>
</dbReference>
<protein>
    <submittedName>
        <fullName evidence="3">Uncharacterized protein</fullName>
    </submittedName>
</protein>
<dbReference type="InterPro" id="IPR007669">
    <property type="entry name" value="Chst-1-like"/>
</dbReference>
<reference evidence="3" key="1">
    <citation type="submission" date="2022-11" db="UniProtKB">
        <authorList>
            <consortium name="WormBaseParasite"/>
        </authorList>
    </citation>
    <scope>IDENTIFICATION</scope>
</reference>
<feature type="signal peptide" evidence="1">
    <location>
        <begin position="1"/>
        <end position="18"/>
    </location>
</feature>
<evidence type="ECO:0000313" key="3">
    <source>
        <dbReference type="WBParaSite" id="ACRNAN_Path_283.g1073.t1"/>
    </source>
</evidence>